<dbReference type="OrthoDB" id="947982at2"/>
<reference evidence="2 3" key="1">
    <citation type="submission" date="2018-03" db="EMBL/GenBank/DDBJ databases">
        <title>Genomic Encyclopedia of Archaeal and Bacterial Type Strains, Phase II (KMG-II): from individual species to whole genera.</title>
        <authorList>
            <person name="Goeker M."/>
        </authorList>
    </citation>
    <scope>NUCLEOTIDE SEQUENCE [LARGE SCALE GENOMIC DNA]</scope>
    <source>
        <strain evidence="2 3">DSM 100346</strain>
    </source>
</reference>
<sequence length="226" mass="25017">MKKLSLVICILFASLSTAFAQDSLRHEFLLDAGIAIGPSTFSGVGAFQYDRFVGKKKRIILGTGLRLTGFAGNDLNFISAPSSLTSNDSSIDTLLAPSPRLYSANLMLNLGYKFNEQWQAGFSIDVFGFSIGPTGSPRYISEGKYRTVSAKPTSPNYLLIGDNDNGTLNSQFYVKYKFSKHFGAKVAYQYLFNELRTTTTVQTQPEPNNRFRYKSSSAYVGAYFVF</sequence>
<gene>
    <name evidence="2" type="ORF">CLV98_107148</name>
</gene>
<name>A0A316AKP6_9BACT</name>
<organism evidence="2 3">
    <name type="scientific">Dyadobacter jejuensis</name>
    <dbReference type="NCBI Taxonomy" id="1082580"/>
    <lineage>
        <taxon>Bacteria</taxon>
        <taxon>Pseudomonadati</taxon>
        <taxon>Bacteroidota</taxon>
        <taxon>Cytophagia</taxon>
        <taxon>Cytophagales</taxon>
        <taxon>Spirosomataceae</taxon>
        <taxon>Dyadobacter</taxon>
    </lineage>
</organism>
<dbReference type="AlphaFoldDB" id="A0A316AKP6"/>
<evidence type="ECO:0008006" key="4">
    <source>
        <dbReference type="Google" id="ProtNLM"/>
    </source>
</evidence>
<evidence type="ECO:0000313" key="2">
    <source>
        <dbReference type="EMBL" id="PWJ57440.1"/>
    </source>
</evidence>
<dbReference type="RefSeq" id="WP_109675174.1">
    <property type="nucleotide sequence ID" value="NZ_QGDT01000007.1"/>
</dbReference>
<dbReference type="EMBL" id="QGDT01000007">
    <property type="protein sequence ID" value="PWJ57440.1"/>
    <property type="molecule type" value="Genomic_DNA"/>
</dbReference>
<comment type="caution">
    <text evidence="2">The sequence shown here is derived from an EMBL/GenBank/DDBJ whole genome shotgun (WGS) entry which is preliminary data.</text>
</comment>
<proteinExistence type="predicted"/>
<accession>A0A316AKP6</accession>
<feature type="signal peptide" evidence="1">
    <location>
        <begin position="1"/>
        <end position="20"/>
    </location>
</feature>
<protein>
    <recommendedName>
        <fullName evidence="4">Outer membrane protein with beta-barrel domain</fullName>
    </recommendedName>
</protein>
<keyword evidence="3" id="KW-1185">Reference proteome</keyword>
<dbReference type="Proteomes" id="UP000245880">
    <property type="component" value="Unassembled WGS sequence"/>
</dbReference>
<keyword evidence="1" id="KW-0732">Signal</keyword>
<evidence type="ECO:0000313" key="3">
    <source>
        <dbReference type="Proteomes" id="UP000245880"/>
    </source>
</evidence>
<feature type="chain" id="PRO_5016314871" description="Outer membrane protein with beta-barrel domain" evidence="1">
    <location>
        <begin position="21"/>
        <end position="226"/>
    </location>
</feature>
<evidence type="ECO:0000256" key="1">
    <source>
        <dbReference type="SAM" id="SignalP"/>
    </source>
</evidence>